<dbReference type="PIRSF" id="PIRSF015753">
    <property type="entry name" value="GST"/>
    <property type="match status" value="1"/>
</dbReference>
<feature type="binding site" evidence="2">
    <location>
        <begin position="112"/>
        <end position="113"/>
    </location>
    <ligand>
        <name>glutathione</name>
        <dbReference type="ChEBI" id="CHEBI:57925"/>
    </ligand>
</feature>
<evidence type="ECO:0000256" key="2">
    <source>
        <dbReference type="PIRSR" id="PIRSR015753-2"/>
    </source>
</evidence>
<dbReference type="SFLD" id="SFLDG01148">
    <property type="entry name" value="Xi_(cytGST)"/>
    <property type="match status" value="1"/>
</dbReference>
<feature type="domain" description="GST C-terminal" evidence="5">
    <location>
        <begin position="130"/>
        <end position="257"/>
    </location>
</feature>
<evidence type="ECO:0000313" key="6">
    <source>
        <dbReference type="EMBL" id="RKQ91221.1"/>
    </source>
</evidence>
<dbReference type="EMBL" id="RBIL01000001">
    <property type="protein sequence ID" value="RKQ91221.1"/>
    <property type="molecule type" value="Genomic_DNA"/>
</dbReference>
<evidence type="ECO:0000313" key="7">
    <source>
        <dbReference type="Proteomes" id="UP000278962"/>
    </source>
</evidence>
<dbReference type="InterPro" id="IPR047047">
    <property type="entry name" value="GST_Omega-like_C"/>
</dbReference>
<evidence type="ECO:0000256" key="3">
    <source>
        <dbReference type="PIRSR" id="PIRSR015753-3"/>
    </source>
</evidence>
<sequence>MTSGAFVRQKSQFRDRPEGGPDRHHLYVALACPWSQRAAIVRAVTGLEIGISYAHPYRDERGWAFTGDRFTDDVNGFAFLQQAYDSSDPSFEGRVSVPVLWDKEAGRIVNNESADIVVIFDEWTGGTLYPADKRAEIDEVGAWIYEAFQNGVYRAGFSRSQRAYDEAFAGVFSALDRMEALLADRRYLTGDAITLADWRLLPTLLRFDAVYHTHFRCNGRRLIEYPNLLRYTRDLYAQPGVADTFALDEVKEHYYTTHDELNPKRIIPAGPLDLGFT</sequence>
<accession>A0A660LER2</accession>
<dbReference type="Pfam" id="PF13410">
    <property type="entry name" value="GST_C_2"/>
    <property type="match status" value="1"/>
</dbReference>
<protein>
    <submittedName>
        <fullName evidence="6">Putative glutathione S-transferase</fullName>
    </submittedName>
</protein>
<feature type="region of interest" description="Disordered" evidence="4">
    <location>
        <begin position="1"/>
        <end position="20"/>
    </location>
</feature>
<dbReference type="CDD" id="cd03190">
    <property type="entry name" value="GST_C_Omega_like"/>
    <property type="match status" value="1"/>
</dbReference>
<name>A0A660LER2_9ACTN</name>
<feature type="site" description="Lowers pKa of active site Cys" evidence="3">
    <location>
        <position position="254"/>
    </location>
</feature>
<evidence type="ECO:0000256" key="4">
    <source>
        <dbReference type="SAM" id="MobiDB-lite"/>
    </source>
</evidence>
<dbReference type="InterPro" id="IPR004045">
    <property type="entry name" value="Glutathione_S-Trfase_N"/>
</dbReference>
<evidence type="ECO:0000256" key="1">
    <source>
        <dbReference type="PIRSR" id="PIRSR015753-1"/>
    </source>
</evidence>
<dbReference type="PROSITE" id="PS50405">
    <property type="entry name" value="GST_CTER"/>
    <property type="match status" value="1"/>
</dbReference>
<reference evidence="6 7" key="1">
    <citation type="submission" date="2018-10" db="EMBL/GenBank/DDBJ databases">
        <title>Genomic Encyclopedia of Archaeal and Bacterial Type Strains, Phase II (KMG-II): from individual species to whole genera.</title>
        <authorList>
            <person name="Goeker M."/>
        </authorList>
    </citation>
    <scope>NUCLEOTIDE SEQUENCE [LARGE SCALE GENOMIC DNA]</scope>
    <source>
        <strain evidence="6 7">DSM 14954</strain>
    </source>
</reference>
<dbReference type="SUPFAM" id="SSF52833">
    <property type="entry name" value="Thioredoxin-like"/>
    <property type="match status" value="1"/>
</dbReference>
<evidence type="ECO:0000259" key="5">
    <source>
        <dbReference type="PROSITE" id="PS50405"/>
    </source>
</evidence>
<keyword evidence="7" id="KW-1185">Reference proteome</keyword>
<dbReference type="OrthoDB" id="9769158at2"/>
<dbReference type="Gene3D" id="1.20.1050.10">
    <property type="match status" value="1"/>
</dbReference>
<dbReference type="GO" id="GO:0004364">
    <property type="term" value="F:glutathione transferase activity"/>
    <property type="evidence" value="ECO:0007669"/>
    <property type="project" value="InterPro"/>
</dbReference>
<dbReference type="SUPFAM" id="SSF47616">
    <property type="entry name" value="GST C-terminal domain-like"/>
    <property type="match status" value="1"/>
</dbReference>
<dbReference type="InterPro" id="IPR036282">
    <property type="entry name" value="Glutathione-S-Trfase_C_sf"/>
</dbReference>
<keyword evidence="6" id="KW-0808">Transferase</keyword>
<gene>
    <name evidence="6" type="ORF">C8N24_1042</name>
</gene>
<dbReference type="SFLD" id="SFLDS00019">
    <property type="entry name" value="Glutathione_Transferase_(cytos"/>
    <property type="match status" value="1"/>
</dbReference>
<dbReference type="RefSeq" id="WP_121248644.1">
    <property type="nucleotide sequence ID" value="NZ_RBIL01000001.1"/>
</dbReference>
<dbReference type="Gene3D" id="3.40.30.10">
    <property type="entry name" value="Glutaredoxin"/>
    <property type="match status" value="1"/>
</dbReference>
<dbReference type="PANTHER" id="PTHR32419">
    <property type="entry name" value="GLUTATHIONYL-HYDROQUINONE REDUCTASE"/>
    <property type="match status" value="1"/>
</dbReference>
<feature type="site" description="Lowers pKa of active site Cys" evidence="3">
    <location>
        <position position="211"/>
    </location>
</feature>
<dbReference type="GO" id="GO:0005737">
    <property type="term" value="C:cytoplasm"/>
    <property type="evidence" value="ECO:0007669"/>
    <property type="project" value="TreeGrafter"/>
</dbReference>
<dbReference type="AlphaFoldDB" id="A0A660LER2"/>
<comment type="caution">
    <text evidence="6">The sequence shown here is derived from an EMBL/GenBank/DDBJ whole genome shotgun (WGS) entry which is preliminary data.</text>
</comment>
<dbReference type="InterPro" id="IPR040079">
    <property type="entry name" value="Glutathione_S-Trfase"/>
</dbReference>
<dbReference type="PANTHER" id="PTHR32419:SF6">
    <property type="entry name" value="GLUTATHIONE S-TRANSFERASE OMEGA-LIKE 1-RELATED"/>
    <property type="match status" value="1"/>
</dbReference>
<dbReference type="Pfam" id="PF13409">
    <property type="entry name" value="GST_N_2"/>
    <property type="match status" value="1"/>
</dbReference>
<dbReference type="InterPro" id="IPR016639">
    <property type="entry name" value="GST_Omega/GSH"/>
</dbReference>
<feature type="active site" description="Proton donor/acceptor" evidence="1">
    <location>
        <position position="153"/>
    </location>
</feature>
<feature type="active site" description="Nucleophile" evidence="1">
    <location>
        <position position="32"/>
    </location>
</feature>
<organism evidence="6 7">
    <name type="scientific">Solirubrobacter pauli</name>
    <dbReference type="NCBI Taxonomy" id="166793"/>
    <lineage>
        <taxon>Bacteria</taxon>
        <taxon>Bacillati</taxon>
        <taxon>Actinomycetota</taxon>
        <taxon>Thermoleophilia</taxon>
        <taxon>Solirubrobacterales</taxon>
        <taxon>Solirubrobacteraceae</taxon>
        <taxon>Solirubrobacter</taxon>
    </lineage>
</organism>
<dbReference type="InterPro" id="IPR010987">
    <property type="entry name" value="Glutathione-S-Trfase_C-like"/>
</dbReference>
<feature type="binding site" evidence="2">
    <location>
        <begin position="94"/>
        <end position="97"/>
    </location>
    <ligand>
        <name>glutathione</name>
        <dbReference type="ChEBI" id="CHEBI:57925"/>
    </ligand>
</feature>
<dbReference type="Proteomes" id="UP000278962">
    <property type="component" value="Unassembled WGS sequence"/>
</dbReference>
<proteinExistence type="predicted"/>
<feature type="binding site" evidence="2">
    <location>
        <position position="63"/>
    </location>
    <ligand>
        <name>glutathione</name>
        <dbReference type="ChEBI" id="CHEBI:57925"/>
    </ligand>
</feature>
<dbReference type="InterPro" id="IPR036249">
    <property type="entry name" value="Thioredoxin-like_sf"/>
</dbReference>
<dbReference type="SFLD" id="SFLDG01206">
    <property type="entry name" value="Xi.1"/>
    <property type="match status" value="1"/>
</dbReference>